<keyword evidence="2" id="KW-0378">Hydrolase</keyword>
<sequence length="77" mass="7835">MHYHGSNAGNGGTVHSDEIASHGRPAFTKPDATTAGHYLAGSGGRMTQLAIGKPAPLGAHYDGQGVNFTFSPLMPSG</sequence>
<dbReference type="AlphaFoldDB" id="A0A377D9R3"/>
<feature type="region of interest" description="Disordered" evidence="1">
    <location>
        <begin position="1"/>
        <end position="34"/>
    </location>
</feature>
<organism evidence="2 3">
    <name type="scientific">Escherichia coli</name>
    <dbReference type="NCBI Taxonomy" id="562"/>
    <lineage>
        <taxon>Bacteria</taxon>
        <taxon>Pseudomonadati</taxon>
        <taxon>Pseudomonadota</taxon>
        <taxon>Gammaproteobacteria</taxon>
        <taxon>Enterobacterales</taxon>
        <taxon>Enterobacteriaceae</taxon>
        <taxon>Escherichia</taxon>
    </lineage>
</organism>
<dbReference type="EMBL" id="UGED01000019">
    <property type="protein sequence ID" value="STM17329.1"/>
    <property type="molecule type" value="Genomic_DNA"/>
</dbReference>
<protein>
    <submittedName>
        <fullName evidence="2">Glycogen debranching protein</fullName>
        <ecNumber evidence="2">3.2.1.-</ecNumber>
    </submittedName>
</protein>
<dbReference type="GO" id="GO:0016798">
    <property type="term" value="F:hydrolase activity, acting on glycosyl bonds"/>
    <property type="evidence" value="ECO:0007669"/>
    <property type="project" value="UniProtKB-KW"/>
</dbReference>
<dbReference type="EC" id="3.2.1.-" evidence="2"/>
<proteinExistence type="predicted"/>
<name>A0A377D9R3_ECOLX</name>
<evidence type="ECO:0000256" key="1">
    <source>
        <dbReference type="SAM" id="MobiDB-lite"/>
    </source>
</evidence>
<keyword evidence="2" id="KW-0326">Glycosidase</keyword>
<reference evidence="2 3" key="1">
    <citation type="submission" date="2018-06" db="EMBL/GenBank/DDBJ databases">
        <authorList>
            <consortium name="Pathogen Informatics"/>
            <person name="Doyle S."/>
        </authorList>
    </citation>
    <scope>NUCLEOTIDE SEQUENCE [LARGE SCALE GENOMIC DNA]</scope>
    <source>
        <strain evidence="2 3">NCTC9962</strain>
    </source>
</reference>
<evidence type="ECO:0000313" key="3">
    <source>
        <dbReference type="Proteomes" id="UP000254052"/>
    </source>
</evidence>
<evidence type="ECO:0000313" key="2">
    <source>
        <dbReference type="EMBL" id="STM17329.1"/>
    </source>
</evidence>
<gene>
    <name evidence="2" type="primary">glgX_1</name>
    <name evidence="2" type="ORF">NCTC9962_06578</name>
</gene>
<accession>A0A377D9R3</accession>
<dbReference type="Proteomes" id="UP000254052">
    <property type="component" value="Unassembled WGS sequence"/>
</dbReference>